<protein>
    <submittedName>
        <fullName evidence="9">Undecaprenyl-phosphate alpha-N-acetylglucosaminyl 1-phosphate transferase</fullName>
    </submittedName>
</protein>
<keyword evidence="3 9" id="KW-0808">Transferase</keyword>
<dbReference type="InterPro" id="IPR000715">
    <property type="entry name" value="Glycosyl_transferase_4"/>
</dbReference>
<proteinExistence type="predicted"/>
<keyword evidence="2" id="KW-1003">Cell membrane</keyword>
<keyword evidence="7" id="KW-0479">Metal-binding</keyword>
<sequence length="358" mass="38910">MLQYLYPFIYTFVLALAVTPLVRRFALRKGFVDVPAPRKIHSQNIARIGGLAIFIPVILIIVGYLIFAPFKLAFIAEKTLGIDKNLLGVLLGGLVIVAAGLYDDIKGLNPFWKLILQFAAAALVAIFGVKIWWLSNPFGNVIVLGGWSAAFVILWIVLITNVVNWLDGLDGLATGVSFIAAATLFVLSLQTFVNQPSTAMLSVILAGACLGFLPYNFHPAKIFLGDSGAMFLGFMLAVLAIISGGKIATAALVLGIPIFDAIWVVLRRIINKKAPWLADREHLHHRFLKAGLSQRQAVLLLYALSMGFAIAALFSQTKGKFWAAISLVAIMIILAVILIFLEKVKQRGRSNEPAGKIS</sequence>
<dbReference type="GO" id="GO:0046872">
    <property type="term" value="F:metal ion binding"/>
    <property type="evidence" value="ECO:0007669"/>
    <property type="project" value="UniProtKB-KW"/>
</dbReference>
<feature type="transmembrane region" description="Helical" evidence="8">
    <location>
        <begin position="248"/>
        <end position="266"/>
    </location>
</feature>
<dbReference type="GO" id="GO:0005886">
    <property type="term" value="C:plasma membrane"/>
    <property type="evidence" value="ECO:0007669"/>
    <property type="project" value="UniProtKB-SubCell"/>
</dbReference>
<comment type="cofactor">
    <cofactor evidence="7">
        <name>Mg(2+)</name>
        <dbReference type="ChEBI" id="CHEBI:18420"/>
    </cofactor>
</comment>
<feature type="transmembrane region" description="Helical" evidence="8">
    <location>
        <begin position="6"/>
        <end position="27"/>
    </location>
</feature>
<keyword evidence="6 8" id="KW-0472">Membrane</keyword>
<keyword evidence="4 8" id="KW-0812">Transmembrane</keyword>
<evidence type="ECO:0000313" key="10">
    <source>
        <dbReference type="Proteomes" id="UP000231567"/>
    </source>
</evidence>
<feature type="binding site" evidence="7">
    <location>
        <position position="226"/>
    </location>
    <ligand>
        <name>Mg(2+)</name>
        <dbReference type="ChEBI" id="CHEBI:18420"/>
    </ligand>
</feature>
<dbReference type="PANTHER" id="PTHR22926:SF3">
    <property type="entry name" value="UNDECAPRENYL-PHOSPHATE ALPHA-N-ACETYLGLUCOSAMINYL 1-PHOSPHATE TRANSFERASE"/>
    <property type="match status" value="1"/>
</dbReference>
<dbReference type="AlphaFoldDB" id="A0A2G9YQ60"/>
<feature type="transmembrane region" description="Helical" evidence="8">
    <location>
        <begin position="321"/>
        <end position="341"/>
    </location>
</feature>
<dbReference type="GO" id="GO:0016780">
    <property type="term" value="F:phosphotransferase activity, for other substituted phosphate groups"/>
    <property type="evidence" value="ECO:0007669"/>
    <property type="project" value="InterPro"/>
</dbReference>
<evidence type="ECO:0000256" key="5">
    <source>
        <dbReference type="ARBA" id="ARBA00022989"/>
    </source>
</evidence>
<dbReference type="PANTHER" id="PTHR22926">
    <property type="entry name" value="PHOSPHO-N-ACETYLMURAMOYL-PENTAPEPTIDE-TRANSFERASE"/>
    <property type="match status" value="1"/>
</dbReference>
<evidence type="ECO:0000256" key="2">
    <source>
        <dbReference type="ARBA" id="ARBA00022475"/>
    </source>
</evidence>
<feature type="transmembrane region" description="Helical" evidence="8">
    <location>
        <begin position="297"/>
        <end position="315"/>
    </location>
</feature>
<accession>A0A2G9YQ60</accession>
<feature type="transmembrane region" description="Helical" evidence="8">
    <location>
        <begin position="199"/>
        <end position="215"/>
    </location>
</feature>
<keyword evidence="5 8" id="KW-1133">Transmembrane helix</keyword>
<feature type="transmembrane region" description="Helical" evidence="8">
    <location>
        <begin position="86"/>
        <end position="102"/>
    </location>
</feature>
<dbReference type="GO" id="GO:0071555">
    <property type="term" value="P:cell wall organization"/>
    <property type="evidence" value="ECO:0007669"/>
    <property type="project" value="TreeGrafter"/>
</dbReference>
<gene>
    <name evidence="9" type="ORF">COX39_03505</name>
</gene>
<evidence type="ECO:0000256" key="8">
    <source>
        <dbReference type="SAM" id="Phobius"/>
    </source>
</evidence>
<dbReference type="CDD" id="cd06853">
    <property type="entry name" value="GT_WecA_like"/>
    <property type="match status" value="1"/>
</dbReference>
<evidence type="ECO:0000256" key="1">
    <source>
        <dbReference type="ARBA" id="ARBA00004651"/>
    </source>
</evidence>
<feature type="transmembrane region" description="Helical" evidence="8">
    <location>
        <begin position="222"/>
        <end position="242"/>
    </location>
</feature>
<feature type="transmembrane region" description="Helical" evidence="8">
    <location>
        <begin position="48"/>
        <end position="66"/>
    </location>
</feature>
<evidence type="ECO:0000256" key="4">
    <source>
        <dbReference type="ARBA" id="ARBA00022692"/>
    </source>
</evidence>
<dbReference type="GO" id="GO:0044038">
    <property type="term" value="P:cell wall macromolecule biosynthetic process"/>
    <property type="evidence" value="ECO:0007669"/>
    <property type="project" value="TreeGrafter"/>
</dbReference>
<organism evidence="9 10">
    <name type="scientific">Candidatus Nealsonbacteria bacterium CG23_combo_of_CG06-09_8_20_14_all_40_13</name>
    <dbReference type="NCBI Taxonomy" id="1974724"/>
    <lineage>
        <taxon>Bacteria</taxon>
        <taxon>Candidatus Nealsoniibacteriota</taxon>
    </lineage>
</organism>
<evidence type="ECO:0000313" key="9">
    <source>
        <dbReference type="EMBL" id="PIP21334.1"/>
    </source>
</evidence>
<dbReference type="GO" id="GO:0009103">
    <property type="term" value="P:lipopolysaccharide biosynthetic process"/>
    <property type="evidence" value="ECO:0007669"/>
    <property type="project" value="TreeGrafter"/>
</dbReference>
<keyword evidence="7" id="KW-0460">Magnesium</keyword>
<feature type="binding site" evidence="7">
    <location>
        <position position="164"/>
    </location>
    <ligand>
        <name>Mg(2+)</name>
        <dbReference type="ChEBI" id="CHEBI:18420"/>
    </ligand>
</feature>
<feature type="transmembrane region" description="Helical" evidence="8">
    <location>
        <begin position="141"/>
        <end position="160"/>
    </location>
</feature>
<evidence type="ECO:0000256" key="7">
    <source>
        <dbReference type="PIRSR" id="PIRSR600715-1"/>
    </source>
</evidence>
<dbReference type="EMBL" id="PCRM01000045">
    <property type="protein sequence ID" value="PIP21334.1"/>
    <property type="molecule type" value="Genomic_DNA"/>
</dbReference>
<feature type="transmembrane region" description="Helical" evidence="8">
    <location>
        <begin position="114"/>
        <end position="135"/>
    </location>
</feature>
<evidence type="ECO:0000256" key="6">
    <source>
        <dbReference type="ARBA" id="ARBA00023136"/>
    </source>
</evidence>
<comment type="subcellular location">
    <subcellularLocation>
        <location evidence="1">Cell membrane</location>
        <topology evidence="1">Multi-pass membrane protein</topology>
    </subcellularLocation>
</comment>
<dbReference type="Pfam" id="PF00953">
    <property type="entry name" value="Glycos_transf_4"/>
    <property type="match status" value="1"/>
</dbReference>
<reference evidence="9 10" key="1">
    <citation type="submission" date="2017-09" db="EMBL/GenBank/DDBJ databases">
        <title>Depth-based differentiation of microbial function through sediment-hosted aquifers and enrichment of novel symbionts in the deep terrestrial subsurface.</title>
        <authorList>
            <person name="Probst A.J."/>
            <person name="Ladd B."/>
            <person name="Jarett J.K."/>
            <person name="Geller-Mcgrath D.E."/>
            <person name="Sieber C.M."/>
            <person name="Emerson J.B."/>
            <person name="Anantharaman K."/>
            <person name="Thomas B.C."/>
            <person name="Malmstrom R."/>
            <person name="Stieglmeier M."/>
            <person name="Klingl A."/>
            <person name="Woyke T."/>
            <person name="Ryan C.M."/>
            <person name="Banfield J.F."/>
        </authorList>
    </citation>
    <scope>NUCLEOTIDE SEQUENCE [LARGE SCALE GENOMIC DNA]</scope>
    <source>
        <strain evidence="9">CG23_combo_of_CG06-09_8_20_14_all_40_13</strain>
    </source>
</reference>
<name>A0A2G9YQ60_9BACT</name>
<feature type="transmembrane region" description="Helical" evidence="8">
    <location>
        <begin position="172"/>
        <end position="193"/>
    </location>
</feature>
<evidence type="ECO:0000256" key="3">
    <source>
        <dbReference type="ARBA" id="ARBA00022679"/>
    </source>
</evidence>
<dbReference type="Proteomes" id="UP000231567">
    <property type="component" value="Unassembled WGS sequence"/>
</dbReference>
<comment type="caution">
    <text evidence="9">The sequence shown here is derived from an EMBL/GenBank/DDBJ whole genome shotgun (WGS) entry which is preliminary data.</text>
</comment>